<reference evidence="1 2" key="1">
    <citation type="submission" date="2013-08" db="EMBL/GenBank/DDBJ databases">
        <authorList>
            <person name="Weinstock G."/>
            <person name="Sodergren E."/>
            <person name="Wylie T."/>
            <person name="Fulton L."/>
            <person name="Fulton R."/>
            <person name="Fronick C."/>
            <person name="O'Laughlin M."/>
            <person name="Godfrey J."/>
            <person name="Miner T."/>
            <person name="Herter B."/>
            <person name="Appelbaum E."/>
            <person name="Cordes M."/>
            <person name="Lek S."/>
            <person name="Wollam A."/>
            <person name="Pepin K.H."/>
            <person name="Palsikar V.B."/>
            <person name="Mitreva M."/>
            <person name="Wilson R.K."/>
        </authorList>
    </citation>
    <scope>NUCLEOTIDE SEQUENCE [LARGE SCALE GENOMIC DNA]</scope>
    <source>
        <strain evidence="1 2">ATCC 12856</strain>
    </source>
</reference>
<evidence type="ECO:0000313" key="1">
    <source>
        <dbReference type="EMBL" id="ERI10597.1"/>
    </source>
</evidence>
<dbReference type="HOGENOM" id="CLU_2784834_0_0_9"/>
<accession>U1YES3</accession>
<organism evidence="1 2">
    <name type="scientific">Aneurinibacillus aneurinilyticus ATCC 12856</name>
    <dbReference type="NCBI Taxonomy" id="649747"/>
    <lineage>
        <taxon>Bacteria</taxon>
        <taxon>Bacillati</taxon>
        <taxon>Bacillota</taxon>
        <taxon>Bacilli</taxon>
        <taxon>Bacillales</taxon>
        <taxon>Paenibacillaceae</taxon>
        <taxon>Aneurinibacillus group</taxon>
        <taxon>Aneurinibacillus</taxon>
    </lineage>
</organism>
<protein>
    <submittedName>
        <fullName evidence="1">Uncharacterized protein</fullName>
    </submittedName>
</protein>
<dbReference type="AlphaFoldDB" id="U1YES3"/>
<comment type="caution">
    <text evidence="1">The sequence shown here is derived from an EMBL/GenBank/DDBJ whole genome shotgun (WGS) entry which is preliminary data.</text>
</comment>
<gene>
    <name evidence="1" type="ORF">HMPREF0083_01300</name>
</gene>
<sequence>MRKPRRNKKKQKRRQGLKQAWSSFYFQKLILTHLLSLFFRTHPFCTRNAPVSVTLKTAEGKTAECCYN</sequence>
<keyword evidence="2" id="KW-1185">Reference proteome</keyword>
<dbReference type="Proteomes" id="UP000016511">
    <property type="component" value="Unassembled WGS sequence"/>
</dbReference>
<name>U1YES3_ANEAE</name>
<dbReference type="EMBL" id="AWSJ01000089">
    <property type="protein sequence ID" value="ERI10597.1"/>
    <property type="molecule type" value="Genomic_DNA"/>
</dbReference>
<dbReference type="STRING" id="649747.HMPREF0083_01300"/>
<proteinExistence type="predicted"/>
<evidence type="ECO:0000313" key="2">
    <source>
        <dbReference type="Proteomes" id="UP000016511"/>
    </source>
</evidence>